<dbReference type="EMBL" id="LXQA010100986">
    <property type="protein sequence ID" value="MCI16463.1"/>
    <property type="molecule type" value="Genomic_DNA"/>
</dbReference>
<proteinExistence type="predicted"/>
<feature type="region of interest" description="Disordered" evidence="1">
    <location>
        <begin position="59"/>
        <end position="108"/>
    </location>
</feature>
<protein>
    <submittedName>
        <fullName evidence="2">Sister chromatid cohesion 1 protein 2-like</fullName>
    </submittedName>
</protein>
<organism evidence="2 3">
    <name type="scientific">Trifolium medium</name>
    <dbReference type="NCBI Taxonomy" id="97028"/>
    <lineage>
        <taxon>Eukaryota</taxon>
        <taxon>Viridiplantae</taxon>
        <taxon>Streptophyta</taxon>
        <taxon>Embryophyta</taxon>
        <taxon>Tracheophyta</taxon>
        <taxon>Spermatophyta</taxon>
        <taxon>Magnoliopsida</taxon>
        <taxon>eudicotyledons</taxon>
        <taxon>Gunneridae</taxon>
        <taxon>Pentapetalae</taxon>
        <taxon>rosids</taxon>
        <taxon>fabids</taxon>
        <taxon>Fabales</taxon>
        <taxon>Fabaceae</taxon>
        <taxon>Papilionoideae</taxon>
        <taxon>50 kb inversion clade</taxon>
        <taxon>NPAAA clade</taxon>
        <taxon>Hologalegina</taxon>
        <taxon>IRL clade</taxon>
        <taxon>Trifolieae</taxon>
        <taxon>Trifolium</taxon>
    </lineage>
</organism>
<accession>A0A392PWH0</accession>
<evidence type="ECO:0000313" key="3">
    <source>
        <dbReference type="Proteomes" id="UP000265520"/>
    </source>
</evidence>
<dbReference type="AlphaFoldDB" id="A0A392PWH0"/>
<keyword evidence="3" id="KW-1185">Reference proteome</keyword>
<reference evidence="2 3" key="1">
    <citation type="journal article" date="2018" name="Front. Plant Sci.">
        <title>Red Clover (Trifolium pratense) and Zigzag Clover (T. medium) - A Picture of Genomic Similarities and Differences.</title>
        <authorList>
            <person name="Dluhosova J."/>
            <person name="Istvanek J."/>
            <person name="Nedelnik J."/>
            <person name="Repkova J."/>
        </authorList>
    </citation>
    <scope>NUCLEOTIDE SEQUENCE [LARGE SCALE GENOMIC DNA]</scope>
    <source>
        <strain evidence="3">cv. 10/8</strain>
        <tissue evidence="2">Leaf</tissue>
    </source>
</reference>
<dbReference type="Proteomes" id="UP000265520">
    <property type="component" value="Unassembled WGS sequence"/>
</dbReference>
<comment type="caution">
    <text evidence="2">The sequence shown here is derived from an EMBL/GenBank/DDBJ whole genome shotgun (WGS) entry which is preliminary data.</text>
</comment>
<sequence length="108" mass="11571">MFSLLNGFNESLLPCHSPKLQCLLSGAVGIPEHIKIALEIAPRCSNSLGNEETMGEFDAVESQACASSEHIATAPETPPLGPSSPHRSIQREQPSESIDTMAEEVKNN</sequence>
<name>A0A392PWH0_9FABA</name>
<evidence type="ECO:0000256" key="1">
    <source>
        <dbReference type="SAM" id="MobiDB-lite"/>
    </source>
</evidence>
<evidence type="ECO:0000313" key="2">
    <source>
        <dbReference type="EMBL" id="MCI16463.1"/>
    </source>
</evidence>